<evidence type="ECO:0000313" key="5">
    <source>
        <dbReference type="EMBL" id="MFD2233217.1"/>
    </source>
</evidence>
<evidence type="ECO:0000256" key="2">
    <source>
        <dbReference type="PROSITE-ProRule" id="PRU00284"/>
    </source>
</evidence>
<evidence type="ECO:0000259" key="4">
    <source>
        <dbReference type="PROSITE" id="PS50111"/>
    </source>
</evidence>
<dbReference type="Gene3D" id="1.10.287.950">
    <property type="entry name" value="Methyl-accepting chemotaxis protein"/>
    <property type="match status" value="1"/>
</dbReference>
<feature type="transmembrane region" description="Helical" evidence="3">
    <location>
        <begin position="66"/>
        <end position="83"/>
    </location>
</feature>
<dbReference type="SUPFAM" id="SSF58104">
    <property type="entry name" value="Methyl-accepting chemotaxis protein (MCP) signaling domain"/>
    <property type="match status" value="1"/>
</dbReference>
<feature type="transmembrane region" description="Helical" evidence="3">
    <location>
        <begin position="144"/>
        <end position="163"/>
    </location>
</feature>
<dbReference type="RefSeq" id="WP_377314998.1">
    <property type="nucleotide sequence ID" value="NZ_JBHUIY010000007.1"/>
</dbReference>
<organism evidence="5 6">
    <name type="scientific">Phaeospirillum tilakii</name>
    <dbReference type="NCBI Taxonomy" id="741673"/>
    <lineage>
        <taxon>Bacteria</taxon>
        <taxon>Pseudomonadati</taxon>
        <taxon>Pseudomonadota</taxon>
        <taxon>Alphaproteobacteria</taxon>
        <taxon>Rhodospirillales</taxon>
        <taxon>Rhodospirillaceae</taxon>
        <taxon>Phaeospirillum</taxon>
    </lineage>
</organism>
<dbReference type="PROSITE" id="PS50111">
    <property type="entry name" value="CHEMOTAXIS_TRANSDUC_2"/>
    <property type="match status" value="1"/>
</dbReference>
<name>A0ABW5CA25_9PROT</name>
<dbReference type="PANTHER" id="PTHR32089:SF112">
    <property type="entry name" value="LYSOZYME-LIKE PROTEIN-RELATED"/>
    <property type="match status" value="1"/>
</dbReference>
<keyword evidence="3" id="KW-1133">Transmembrane helix</keyword>
<feature type="transmembrane region" description="Helical" evidence="3">
    <location>
        <begin position="37"/>
        <end position="54"/>
    </location>
</feature>
<gene>
    <name evidence="5" type="ORF">ACFSNB_05310</name>
</gene>
<evidence type="ECO:0000256" key="3">
    <source>
        <dbReference type="SAM" id="Phobius"/>
    </source>
</evidence>
<dbReference type="PANTHER" id="PTHR32089">
    <property type="entry name" value="METHYL-ACCEPTING CHEMOTAXIS PROTEIN MCPB"/>
    <property type="match status" value="1"/>
</dbReference>
<keyword evidence="6" id="KW-1185">Reference proteome</keyword>
<dbReference type="InterPro" id="IPR004089">
    <property type="entry name" value="MCPsignal_dom"/>
</dbReference>
<keyword evidence="3" id="KW-0472">Membrane</keyword>
<comment type="caution">
    <text evidence="5">The sequence shown here is derived from an EMBL/GenBank/DDBJ whole genome shotgun (WGS) entry which is preliminary data.</text>
</comment>
<feature type="transmembrane region" description="Helical" evidence="3">
    <location>
        <begin position="12"/>
        <end position="31"/>
    </location>
</feature>
<proteinExistence type="predicted"/>
<feature type="transmembrane region" description="Helical" evidence="3">
    <location>
        <begin position="89"/>
        <end position="107"/>
    </location>
</feature>
<accession>A0ABW5CA25</accession>
<dbReference type="SMART" id="SM00283">
    <property type="entry name" value="MA"/>
    <property type="match status" value="1"/>
</dbReference>
<keyword evidence="3" id="KW-0812">Transmembrane</keyword>
<dbReference type="Proteomes" id="UP001597296">
    <property type="component" value="Unassembled WGS sequence"/>
</dbReference>
<evidence type="ECO:0000313" key="6">
    <source>
        <dbReference type="Proteomes" id="UP001597296"/>
    </source>
</evidence>
<keyword evidence="1 2" id="KW-0807">Transducer</keyword>
<reference evidence="6" key="1">
    <citation type="journal article" date="2019" name="Int. J. Syst. Evol. Microbiol.">
        <title>The Global Catalogue of Microorganisms (GCM) 10K type strain sequencing project: providing services to taxonomists for standard genome sequencing and annotation.</title>
        <authorList>
            <consortium name="The Broad Institute Genomics Platform"/>
            <consortium name="The Broad Institute Genome Sequencing Center for Infectious Disease"/>
            <person name="Wu L."/>
            <person name="Ma J."/>
        </authorList>
    </citation>
    <scope>NUCLEOTIDE SEQUENCE [LARGE SCALE GENOMIC DNA]</scope>
    <source>
        <strain evidence="6">KCTC 15012</strain>
    </source>
</reference>
<feature type="transmembrane region" description="Helical" evidence="3">
    <location>
        <begin position="112"/>
        <end position="132"/>
    </location>
</feature>
<dbReference type="EMBL" id="JBHUIY010000007">
    <property type="protein sequence ID" value="MFD2233217.1"/>
    <property type="molecule type" value="Genomic_DNA"/>
</dbReference>
<evidence type="ECO:0000256" key="1">
    <source>
        <dbReference type="ARBA" id="ARBA00023224"/>
    </source>
</evidence>
<sequence>MHEIDRIRATAAQALTIFLWLHVPLLAVTGALLGQNWGLMTAGAVVLAGAATLVRRLDDTGEACRSTIAVALMGMVALMVYAFEGHPWQIDIHMYFFAAVAMLVAFCDWKTLAIAAVMVALHHLVLNVAYPAAVFPGGGSFGRVVLHAVILVAQTVVLGWVAWRLNRAFAQVATALGQAEEARTAVAAAAAERERLALDSQGHLREERLTLARQVRTAVGEIADGLSTTADAARQSAQDVDRRMTEIFTQISAANASIGDVRVNVETMAATTDTLSRGLKDVDHSVRTSRGMAETAVTEIERTNATVESLAGAADRIGNVVTLISDIASQTNLLALNATIEAARAGDAGKGFAVVAGEVKSLANQTARATEDIGTQVAEIQSATSGAVAAIREIGRIIAEIEQAIGAIAHSTDAQGEAIGEILHNARNATGGVETAGGSVERLTALARDLGTVAQKRTQLSMRLSEQAGGLAEQIHQFVARIEQESPIAAASA</sequence>
<dbReference type="Pfam" id="PF00015">
    <property type="entry name" value="MCPsignal"/>
    <property type="match status" value="1"/>
</dbReference>
<protein>
    <submittedName>
        <fullName evidence="5">Methyl-accepting chemotaxis protein</fullName>
    </submittedName>
</protein>
<feature type="domain" description="Methyl-accepting transducer" evidence="4">
    <location>
        <begin position="222"/>
        <end position="451"/>
    </location>
</feature>